<reference evidence="15 16" key="1">
    <citation type="submission" date="2024-02" db="EMBL/GenBank/DDBJ databases">
        <title>New especies of Spiribacter isolated from saline water.</title>
        <authorList>
            <person name="Leon M.J."/>
            <person name="De La Haba R."/>
            <person name="Sanchez-Porro C."/>
            <person name="Ventosa A."/>
        </authorList>
    </citation>
    <scope>NUCLEOTIDE SEQUENCE [LARGE SCALE GENOMIC DNA]</scope>
    <source>
        <strain evidence="16">ag22IC4-227</strain>
    </source>
</reference>
<comment type="subunit">
    <text evidence="12">Homodimer.</text>
</comment>
<gene>
    <name evidence="12 15" type="primary">hldE</name>
    <name evidence="15" type="ORF">V6X64_08370</name>
</gene>
<evidence type="ECO:0000256" key="4">
    <source>
        <dbReference type="ARBA" id="ARBA00022679"/>
    </source>
</evidence>
<dbReference type="InterPro" id="IPR011611">
    <property type="entry name" value="PfkB_dom"/>
</dbReference>
<organism evidence="15 16">
    <name type="scientific">Spiribacter onubensis</name>
    <dbReference type="NCBI Taxonomy" id="3122420"/>
    <lineage>
        <taxon>Bacteria</taxon>
        <taxon>Pseudomonadati</taxon>
        <taxon>Pseudomonadota</taxon>
        <taxon>Gammaproteobacteria</taxon>
        <taxon>Chromatiales</taxon>
        <taxon>Ectothiorhodospiraceae</taxon>
        <taxon>Spiribacter</taxon>
    </lineage>
</organism>
<feature type="active site" evidence="12">
    <location>
        <position position="268"/>
    </location>
</feature>
<comment type="pathway">
    <text evidence="12">Nucleotide-sugar biosynthesis; ADP-L-glycero-beta-D-manno-heptose biosynthesis; ADP-L-glycero-beta-D-manno-heptose from D-glycero-beta-D-manno-heptose 7-phosphate: step 1/4.</text>
</comment>
<dbReference type="InterPro" id="IPR011913">
    <property type="entry name" value="RfaE_dom_I"/>
</dbReference>
<dbReference type="GO" id="GO:0016779">
    <property type="term" value="F:nucleotidyltransferase activity"/>
    <property type="evidence" value="ECO:0007669"/>
    <property type="project" value="UniProtKB-KW"/>
</dbReference>
<comment type="similarity">
    <text evidence="12">In the N-terminal section; belongs to the carbohydrate kinase PfkB family.</text>
</comment>
<dbReference type="Pfam" id="PF01467">
    <property type="entry name" value="CTP_transf_like"/>
    <property type="match status" value="1"/>
</dbReference>
<evidence type="ECO:0000256" key="5">
    <source>
        <dbReference type="ARBA" id="ARBA00022695"/>
    </source>
</evidence>
<evidence type="ECO:0000256" key="9">
    <source>
        <dbReference type="ARBA" id="ARBA00023268"/>
    </source>
</evidence>
<comment type="catalytic activity">
    <reaction evidence="11 12">
        <text>D-glycero-beta-D-manno-heptose 1-phosphate + ATP + H(+) = ADP-D-glycero-beta-D-manno-heptose + diphosphate</text>
        <dbReference type="Rhea" id="RHEA:27465"/>
        <dbReference type="ChEBI" id="CHEBI:15378"/>
        <dbReference type="ChEBI" id="CHEBI:30616"/>
        <dbReference type="ChEBI" id="CHEBI:33019"/>
        <dbReference type="ChEBI" id="CHEBI:59967"/>
        <dbReference type="ChEBI" id="CHEBI:61593"/>
        <dbReference type="EC" id="2.7.7.70"/>
    </reaction>
</comment>
<comment type="pathway">
    <text evidence="12">Nucleotide-sugar biosynthesis; ADP-L-glycero-beta-D-manno-heptose biosynthesis; ADP-L-glycero-beta-D-manno-heptose from D-glycero-beta-D-manno-heptose 7-phosphate: step 3/4.</text>
</comment>
<dbReference type="Proteomes" id="UP001556653">
    <property type="component" value="Unassembled WGS sequence"/>
</dbReference>
<keyword evidence="9 12" id="KW-0511">Multifunctional enzyme</keyword>
<keyword evidence="16" id="KW-1185">Reference proteome</keyword>
<keyword evidence="10 12" id="KW-0119">Carbohydrate metabolism</keyword>
<dbReference type="Gene3D" id="3.40.50.620">
    <property type="entry name" value="HUPs"/>
    <property type="match status" value="1"/>
</dbReference>
<accession>A0ABV3SA33</accession>
<dbReference type="EC" id="2.7.1.167" evidence="12"/>
<comment type="function">
    <text evidence="2 12">Catalyzes the ADP transfer from ATP to D-glycero-beta-D-manno-heptose 1-phosphate, yielding ADP-D-glycero-beta-D-manno-heptose.</text>
</comment>
<dbReference type="EMBL" id="JBAKFJ010000001">
    <property type="protein sequence ID" value="MEX0387002.1"/>
    <property type="molecule type" value="Genomic_DNA"/>
</dbReference>
<evidence type="ECO:0000313" key="15">
    <source>
        <dbReference type="EMBL" id="MEX0387002.1"/>
    </source>
</evidence>
<evidence type="ECO:0000256" key="3">
    <source>
        <dbReference type="ARBA" id="ARBA00004713"/>
    </source>
</evidence>
<dbReference type="NCBIfam" id="TIGR02199">
    <property type="entry name" value="rfaE_dom_II"/>
    <property type="match status" value="1"/>
</dbReference>
<comment type="caution">
    <text evidence="15">The sequence shown here is derived from an EMBL/GenBank/DDBJ whole genome shotgun (WGS) entry which is preliminary data.</text>
</comment>
<dbReference type="NCBIfam" id="NF008454">
    <property type="entry name" value="PRK11316.1"/>
    <property type="match status" value="1"/>
</dbReference>
<evidence type="ECO:0000256" key="12">
    <source>
        <dbReference type="HAMAP-Rule" id="MF_01603"/>
    </source>
</evidence>
<keyword evidence="7 12" id="KW-0418">Kinase</keyword>
<dbReference type="SUPFAM" id="SSF53613">
    <property type="entry name" value="Ribokinase-like"/>
    <property type="match status" value="1"/>
</dbReference>
<dbReference type="SUPFAM" id="SSF52374">
    <property type="entry name" value="Nucleotidylyl transferase"/>
    <property type="match status" value="1"/>
</dbReference>
<evidence type="ECO:0000256" key="11">
    <source>
        <dbReference type="ARBA" id="ARBA00047428"/>
    </source>
</evidence>
<evidence type="ECO:0000256" key="2">
    <source>
        <dbReference type="ARBA" id="ARBA00003753"/>
    </source>
</evidence>
<dbReference type="InterPro" id="IPR004821">
    <property type="entry name" value="Cyt_trans-like"/>
</dbReference>
<comment type="pathway">
    <text evidence="3">Bacterial outer membrane biogenesis; LPS core biosynthesis.</text>
</comment>
<dbReference type="NCBIfam" id="TIGR00125">
    <property type="entry name" value="cyt_tran_rel"/>
    <property type="match status" value="1"/>
</dbReference>
<comment type="similarity">
    <text evidence="12">In the C-terminal section; belongs to the cytidylyltransferase family.</text>
</comment>
<sequence>MQLEVPDFGAARVLVVGDVMLDRYWHGPTGRISPEAPVPVLRVDEEDLRPGGAANVAMNLGTLGAQVRIIGLIGDDDHGRLLESRLRAAGVQPLLQRVDTHPTICKLRVISQRQQLMRLDFERPFTPAETAGLADRFAEALREADVVVVSDYAKGTLCGVEGLIREARRVGVPILVDPKGTEWGRYAGATLLTPNLTEFQQYQAQHGNGDWDSHDLEQLAGQVIERLSLAGMLITRGEEGMSLLYRDQPPFHLPAHAREVFDVTGAGDTVIALLAAALAAGSDFRHATSLANLAASLVVAKVGTASVAVPELEAAAGVMHGNREVLDPKTLQAVLEPLRKRGERVVMTNGCFDLLHAGHVHYLEQARRLGDRLVVAVNDDESVQRLKGEGRPVMPLAQRMSVLAALNAVDWVISFSEDTPAALIGEVLPDVLVKGGDYSPEQIAGYDAVTAAGGEVRVLDFVEGESTSAIIDRIQGPRE</sequence>
<dbReference type="CDD" id="cd01172">
    <property type="entry name" value="RfaE_like"/>
    <property type="match status" value="1"/>
</dbReference>
<dbReference type="EC" id="2.7.7.70" evidence="12"/>
<dbReference type="InterPro" id="IPR029056">
    <property type="entry name" value="Ribokinase-like"/>
</dbReference>
<dbReference type="NCBIfam" id="TIGR02198">
    <property type="entry name" value="rfaE_dom_I"/>
    <property type="match status" value="1"/>
</dbReference>
<dbReference type="PANTHER" id="PTHR46969">
    <property type="entry name" value="BIFUNCTIONAL PROTEIN HLDE"/>
    <property type="match status" value="1"/>
</dbReference>
<dbReference type="Gene3D" id="3.40.1190.20">
    <property type="match status" value="1"/>
</dbReference>
<dbReference type="InterPro" id="IPR002173">
    <property type="entry name" value="Carboh/pur_kinase_PfkB_CS"/>
</dbReference>
<dbReference type="PROSITE" id="PS00583">
    <property type="entry name" value="PFKB_KINASES_1"/>
    <property type="match status" value="1"/>
</dbReference>
<keyword evidence="6 12" id="KW-0547">Nucleotide-binding</keyword>
<keyword evidence="4 12" id="KW-0808">Transferase</keyword>
<comment type="function">
    <text evidence="1 12">Catalyzes the phosphorylation of D-glycero-D-manno-heptose 7-phosphate at the C-1 position to selectively form D-glycero-beta-D-manno-heptose-1,7-bisphosphate.</text>
</comment>
<keyword evidence="5 12" id="KW-0548">Nucleotidyltransferase</keyword>
<dbReference type="HAMAP" id="MF_01603">
    <property type="entry name" value="HldE"/>
    <property type="match status" value="1"/>
</dbReference>
<protein>
    <recommendedName>
        <fullName evidence="12">Bifunctional protein HldE</fullName>
    </recommendedName>
    <domain>
        <recommendedName>
            <fullName evidence="12">D-beta-D-heptose 7-phosphate kinase</fullName>
            <ecNumber evidence="12">2.7.1.167</ecNumber>
        </recommendedName>
        <alternativeName>
            <fullName evidence="12">D-beta-D-heptose 7-phosphotransferase</fullName>
        </alternativeName>
        <alternativeName>
            <fullName evidence="12">D-glycero-beta-D-manno-heptose-7-phosphate kinase</fullName>
        </alternativeName>
    </domain>
    <domain>
        <recommendedName>
            <fullName evidence="12">D-beta-D-heptose 1-phosphate adenylyltransferase</fullName>
            <ecNumber evidence="12">2.7.7.70</ecNumber>
        </recommendedName>
        <alternativeName>
            <fullName evidence="12">D-glycero-beta-D-manno-heptose 1-phosphate adenylyltransferase</fullName>
        </alternativeName>
    </domain>
</protein>
<evidence type="ECO:0000256" key="7">
    <source>
        <dbReference type="ARBA" id="ARBA00022777"/>
    </source>
</evidence>
<feature type="domain" description="Cytidyltransferase-like" evidence="14">
    <location>
        <begin position="347"/>
        <end position="438"/>
    </location>
</feature>
<evidence type="ECO:0000313" key="16">
    <source>
        <dbReference type="Proteomes" id="UP001556653"/>
    </source>
</evidence>
<dbReference type="GO" id="GO:0033785">
    <property type="term" value="F:heptose 7-phosphate kinase activity"/>
    <property type="evidence" value="ECO:0007669"/>
    <property type="project" value="UniProtKB-EC"/>
</dbReference>
<evidence type="ECO:0000256" key="1">
    <source>
        <dbReference type="ARBA" id="ARBA00002319"/>
    </source>
</evidence>
<dbReference type="RefSeq" id="WP_367967508.1">
    <property type="nucleotide sequence ID" value="NZ_JBAKFJ010000001.1"/>
</dbReference>
<evidence type="ECO:0000259" key="14">
    <source>
        <dbReference type="Pfam" id="PF01467"/>
    </source>
</evidence>
<keyword evidence="8 12" id="KW-0067">ATP-binding</keyword>
<proteinExistence type="inferred from homology"/>
<feature type="region of interest" description="Ribokinase" evidence="12">
    <location>
        <begin position="1"/>
        <end position="319"/>
    </location>
</feature>
<evidence type="ECO:0000259" key="13">
    <source>
        <dbReference type="Pfam" id="PF00294"/>
    </source>
</evidence>
<comment type="catalytic activity">
    <reaction evidence="12">
        <text>D-glycero-beta-D-manno-heptose 7-phosphate + ATP = D-glycero-beta-D-manno-heptose 1,7-bisphosphate + ADP + H(+)</text>
        <dbReference type="Rhea" id="RHEA:27473"/>
        <dbReference type="ChEBI" id="CHEBI:15378"/>
        <dbReference type="ChEBI" id="CHEBI:30616"/>
        <dbReference type="ChEBI" id="CHEBI:60204"/>
        <dbReference type="ChEBI" id="CHEBI:60208"/>
        <dbReference type="ChEBI" id="CHEBI:456216"/>
        <dbReference type="EC" id="2.7.1.167"/>
    </reaction>
</comment>
<evidence type="ECO:0000256" key="10">
    <source>
        <dbReference type="ARBA" id="ARBA00023277"/>
    </source>
</evidence>
<name>A0ABV3SA33_9GAMM</name>
<feature type="domain" description="Carbohydrate kinase PfkB" evidence="13">
    <location>
        <begin position="12"/>
        <end position="306"/>
    </location>
</feature>
<evidence type="ECO:0000256" key="6">
    <source>
        <dbReference type="ARBA" id="ARBA00022741"/>
    </source>
</evidence>
<evidence type="ECO:0000256" key="8">
    <source>
        <dbReference type="ARBA" id="ARBA00022840"/>
    </source>
</evidence>
<dbReference type="InterPro" id="IPR011914">
    <property type="entry name" value="RfaE_dom_II"/>
</dbReference>
<dbReference type="InterPro" id="IPR023030">
    <property type="entry name" value="Bifunc_HldE"/>
</dbReference>
<dbReference type="PANTHER" id="PTHR46969:SF1">
    <property type="entry name" value="BIFUNCTIONAL PROTEIN HLDE"/>
    <property type="match status" value="1"/>
</dbReference>
<feature type="binding site" evidence="12">
    <location>
        <begin position="195"/>
        <end position="198"/>
    </location>
    <ligand>
        <name>ATP</name>
        <dbReference type="ChEBI" id="CHEBI:30616"/>
    </ligand>
</feature>
<feature type="region of interest" description="Cytidylyltransferase" evidence="12">
    <location>
        <begin position="347"/>
        <end position="479"/>
    </location>
</feature>
<dbReference type="Pfam" id="PF00294">
    <property type="entry name" value="PfkB"/>
    <property type="match status" value="1"/>
</dbReference>
<dbReference type="InterPro" id="IPR014729">
    <property type="entry name" value="Rossmann-like_a/b/a_fold"/>
</dbReference>